<evidence type="ECO:0000313" key="3">
    <source>
        <dbReference type="Proteomes" id="UP000323067"/>
    </source>
</evidence>
<proteinExistence type="predicted"/>
<feature type="region of interest" description="Disordered" evidence="1">
    <location>
        <begin position="64"/>
        <end position="103"/>
    </location>
</feature>
<dbReference type="Proteomes" id="UP000323067">
    <property type="component" value="Chromosome vii"/>
</dbReference>
<gene>
    <name evidence="2" type="ORF">A9K55_007890</name>
</gene>
<evidence type="ECO:0000313" key="2">
    <source>
        <dbReference type="EMBL" id="ATY63236.1"/>
    </source>
</evidence>
<evidence type="ECO:0000256" key="1">
    <source>
        <dbReference type="SAM" id="MobiDB-lite"/>
    </source>
</evidence>
<accession>A0A2H4SJF0</accession>
<dbReference type="AlphaFoldDB" id="A0A2H4SJF0"/>
<name>A0A2H4SJF0_CORMI</name>
<dbReference type="EMBL" id="CP023324">
    <property type="protein sequence ID" value="ATY63236.1"/>
    <property type="molecule type" value="Genomic_DNA"/>
</dbReference>
<protein>
    <submittedName>
        <fullName evidence="2">Uncharacterized protein</fullName>
    </submittedName>
</protein>
<reference evidence="2 3" key="1">
    <citation type="journal article" date="2017" name="BMC Genomics">
        <title>Chromosome level assembly and secondary metabolite potential of the parasitic fungus Cordyceps militaris.</title>
        <authorList>
            <person name="Kramer G.J."/>
            <person name="Nodwell J.R."/>
        </authorList>
    </citation>
    <scope>NUCLEOTIDE SEQUENCE [LARGE SCALE GENOMIC DNA]</scope>
    <source>
        <strain evidence="2 3">ATCC 34164</strain>
    </source>
</reference>
<feature type="compositionally biased region" description="Basic and acidic residues" evidence="1">
    <location>
        <begin position="77"/>
        <end position="90"/>
    </location>
</feature>
<organism evidence="2 3">
    <name type="scientific">Cordyceps militaris</name>
    <name type="common">Caterpillar fungus</name>
    <name type="synonym">Clavaria militaris</name>
    <dbReference type="NCBI Taxonomy" id="73501"/>
    <lineage>
        <taxon>Eukaryota</taxon>
        <taxon>Fungi</taxon>
        <taxon>Dikarya</taxon>
        <taxon>Ascomycota</taxon>
        <taxon>Pezizomycotina</taxon>
        <taxon>Sordariomycetes</taxon>
        <taxon>Hypocreomycetidae</taxon>
        <taxon>Hypocreales</taxon>
        <taxon>Cordycipitaceae</taxon>
        <taxon>Cordyceps</taxon>
    </lineage>
</organism>
<dbReference type="VEuPathDB" id="FungiDB:CCM_07027"/>
<sequence length="164" mass="18366">MPCRSPGIGAVTIPDYRNRNTSQAALPGSGLGTVRNLAASLRQFDSIFLVKFAQLDRLKCQRKTHQNAKPITTEGKLPTHDTHDQTDQTRTKQPQCEGSGTFFTPSWSLNMRLALQQKSHENRDRMLGATSCMGGRRRWMQCYSPTCLFLPSLLVQFGRVDLPA</sequence>
<dbReference type="VEuPathDB" id="FungiDB:A9K55_007890"/>
<feature type="compositionally biased region" description="Polar residues" evidence="1">
    <location>
        <begin position="91"/>
        <end position="103"/>
    </location>
</feature>